<feature type="domain" description="SLH" evidence="1">
    <location>
        <begin position="347"/>
        <end position="414"/>
    </location>
</feature>
<dbReference type="Proteomes" id="UP000256541">
    <property type="component" value="Unassembled WGS sequence"/>
</dbReference>
<organism evidence="2 3">
    <name type="scientific">Subtercola boreus</name>
    <dbReference type="NCBI Taxonomy" id="120213"/>
    <lineage>
        <taxon>Bacteria</taxon>
        <taxon>Bacillati</taxon>
        <taxon>Actinomycetota</taxon>
        <taxon>Actinomycetes</taxon>
        <taxon>Micrococcales</taxon>
        <taxon>Microbacteriaceae</taxon>
        <taxon>Subtercola</taxon>
    </lineage>
</organism>
<dbReference type="EMBL" id="NBXB01000017">
    <property type="protein sequence ID" value="RFA15872.1"/>
    <property type="molecule type" value="Genomic_DNA"/>
</dbReference>
<evidence type="ECO:0000259" key="1">
    <source>
        <dbReference type="PROSITE" id="PS51272"/>
    </source>
</evidence>
<sequence>MRPVDVGGRGYSRHVPISRRTSSLVSAFVGTVAAVALVLGGSLAASASVSAADGDASPRATETTASIQAQAAAQATLQQKLAATHAGGTAVAAPTGPAAAPDSADRQASVAVAKFTAGNIINDSLFYTGTSMTASQVQSFLVSKGSGCTAGALCLKNYRQTTYTQAADQMCGQYVGASNETAATIVYRVGQLCGISQKVLLTLIQKESSLVANTSPSVGDYETATGYGCADTQATCDKYYYGFYNQVYNAAWQFKRYLNPPGRTLDFTYFPVGKLTSIQYNYDTSCGSSKVTITNAATAALYYYTPYQPNKAALANPYGTGDACSAYGNRNFFYVYSDWFGTPNAAPDQFFTDVTPTTAKYADIQWMASLGFGTGSVAANGTRVYSPTQVINRGTTAIYLYRYSGLPFTPPATPSFVDVPKTSGSYTAVEWMLANHLITLPADKKFSPASNATRTDLAVWLSAYSGDTLPNPATPSFTDVPTSNPNYRAIEWIRANKISTGTGFGPATPVTRDVLAAFLHRYYLRP</sequence>
<dbReference type="InterPro" id="IPR001119">
    <property type="entry name" value="SLH_dom"/>
</dbReference>
<feature type="domain" description="SLH" evidence="1">
    <location>
        <begin position="473"/>
        <end position="526"/>
    </location>
</feature>
<dbReference type="PROSITE" id="PS51272">
    <property type="entry name" value="SLH"/>
    <property type="match status" value="2"/>
</dbReference>
<dbReference type="OrthoDB" id="9764271at2"/>
<accession>A0A3E0W0P7</accession>
<dbReference type="Pfam" id="PF00395">
    <property type="entry name" value="SLH"/>
    <property type="match status" value="2"/>
</dbReference>
<proteinExistence type="predicted"/>
<gene>
    <name evidence="2" type="ORF">B7R22_05580</name>
</gene>
<protein>
    <recommendedName>
        <fullName evidence="1">SLH domain-containing protein</fullName>
    </recommendedName>
</protein>
<evidence type="ECO:0000313" key="2">
    <source>
        <dbReference type="EMBL" id="RFA15872.1"/>
    </source>
</evidence>
<comment type="caution">
    <text evidence="2">The sequence shown here is derived from an EMBL/GenBank/DDBJ whole genome shotgun (WGS) entry which is preliminary data.</text>
</comment>
<name>A0A3E0W0P7_9MICO</name>
<dbReference type="AlphaFoldDB" id="A0A3E0W0P7"/>
<evidence type="ECO:0000313" key="3">
    <source>
        <dbReference type="Proteomes" id="UP000256541"/>
    </source>
</evidence>
<reference evidence="2 3" key="1">
    <citation type="submission" date="2017-04" db="EMBL/GenBank/DDBJ databases">
        <title>Comparative genome analysis of Subtercola boreus.</title>
        <authorList>
            <person name="Cho Y.-J."/>
            <person name="Cho A."/>
            <person name="Kim O.-S."/>
            <person name="Lee J.-I."/>
        </authorList>
    </citation>
    <scope>NUCLEOTIDE SEQUENCE [LARGE SCALE GENOMIC DNA]</scope>
    <source>
        <strain evidence="2 3">P27479</strain>
    </source>
</reference>